<organism evidence="17 18">
    <name type="scientific">Saponaria officinalis</name>
    <name type="common">Common soapwort</name>
    <name type="synonym">Lychnis saponaria</name>
    <dbReference type="NCBI Taxonomy" id="3572"/>
    <lineage>
        <taxon>Eukaryota</taxon>
        <taxon>Viridiplantae</taxon>
        <taxon>Streptophyta</taxon>
        <taxon>Embryophyta</taxon>
        <taxon>Tracheophyta</taxon>
        <taxon>Spermatophyta</taxon>
        <taxon>Magnoliopsida</taxon>
        <taxon>eudicotyledons</taxon>
        <taxon>Gunneridae</taxon>
        <taxon>Pentapetalae</taxon>
        <taxon>Caryophyllales</taxon>
        <taxon>Caryophyllaceae</taxon>
        <taxon>Caryophylleae</taxon>
        <taxon>Saponaria</taxon>
    </lineage>
</organism>
<dbReference type="Pfam" id="PF00514">
    <property type="entry name" value="Arm"/>
    <property type="match status" value="1"/>
</dbReference>
<feature type="binding site" evidence="13">
    <location>
        <begin position="185"/>
        <end position="192"/>
    </location>
    <ligand>
        <name>ATP</name>
        <dbReference type="ChEBI" id="CHEBI:30616"/>
    </ligand>
</feature>
<comment type="similarity">
    <text evidence="2">Belongs to the TRAFAC class myosin-kinesin ATPase superfamily. Kinesin family. Ungrouped subfamily.</text>
</comment>
<keyword evidence="6 13" id="KW-0547">Nucleotide-binding</keyword>
<feature type="coiled-coil region" evidence="14">
    <location>
        <begin position="460"/>
        <end position="727"/>
    </location>
</feature>
<dbReference type="InterPro" id="IPR011989">
    <property type="entry name" value="ARM-like"/>
</dbReference>
<evidence type="ECO:0000256" key="5">
    <source>
        <dbReference type="ARBA" id="ARBA00022737"/>
    </source>
</evidence>
<feature type="domain" description="Kinesin motor" evidence="16">
    <location>
        <begin position="100"/>
        <end position="444"/>
    </location>
</feature>
<dbReference type="Gene3D" id="3.40.850.10">
    <property type="entry name" value="Kinesin motor domain"/>
    <property type="match status" value="1"/>
</dbReference>
<dbReference type="GO" id="GO:0008574">
    <property type="term" value="F:plus-end-directed microtubule motor activity"/>
    <property type="evidence" value="ECO:0007669"/>
    <property type="project" value="TreeGrafter"/>
</dbReference>
<dbReference type="EMBL" id="JBDFQZ010000002">
    <property type="protein sequence ID" value="KAK9750240.1"/>
    <property type="molecule type" value="Genomic_DNA"/>
</dbReference>
<dbReference type="GO" id="GO:0072686">
    <property type="term" value="C:mitotic spindle"/>
    <property type="evidence" value="ECO:0007669"/>
    <property type="project" value="TreeGrafter"/>
</dbReference>
<proteinExistence type="inferred from homology"/>
<dbReference type="InterPro" id="IPR016024">
    <property type="entry name" value="ARM-type_fold"/>
</dbReference>
<dbReference type="GO" id="GO:0051231">
    <property type="term" value="P:spindle elongation"/>
    <property type="evidence" value="ECO:0007669"/>
    <property type="project" value="TreeGrafter"/>
</dbReference>
<keyword evidence="9 13" id="KW-0505">Motor protein</keyword>
<dbReference type="SUPFAM" id="SSF48371">
    <property type="entry name" value="ARM repeat"/>
    <property type="match status" value="1"/>
</dbReference>
<evidence type="ECO:0000313" key="18">
    <source>
        <dbReference type="Proteomes" id="UP001443914"/>
    </source>
</evidence>
<dbReference type="CDD" id="cd00106">
    <property type="entry name" value="KISc"/>
    <property type="match status" value="1"/>
</dbReference>
<feature type="repeat" description="ARM" evidence="12">
    <location>
        <begin position="847"/>
        <end position="890"/>
    </location>
</feature>
<keyword evidence="18" id="KW-1185">Reference proteome</keyword>
<dbReference type="InterPro" id="IPR001752">
    <property type="entry name" value="Kinesin_motor_dom"/>
</dbReference>
<comment type="caution">
    <text evidence="17">The sequence shown here is derived from an EMBL/GenBank/DDBJ whole genome shotgun (WGS) entry which is preliminary data.</text>
</comment>
<keyword evidence="8 14" id="KW-0175">Coiled coil</keyword>
<evidence type="ECO:0000256" key="14">
    <source>
        <dbReference type="SAM" id="Coils"/>
    </source>
</evidence>
<comment type="subunit">
    <text evidence="11">Interacts (via C-terminus) with NEK5.</text>
</comment>
<reference evidence="17" key="1">
    <citation type="submission" date="2024-03" db="EMBL/GenBank/DDBJ databases">
        <title>WGS assembly of Saponaria officinalis var. Norfolk2.</title>
        <authorList>
            <person name="Jenkins J."/>
            <person name="Shu S."/>
            <person name="Grimwood J."/>
            <person name="Barry K."/>
            <person name="Goodstein D."/>
            <person name="Schmutz J."/>
            <person name="Leebens-Mack J."/>
            <person name="Osbourn A."/>
        </authorList>
    </citation>
    <scope>NUCLEOTIDE SEQUENCE [LARGE SCALE GENOMIC DNA]</scope>
    <source>
        <strain evidence="17">JIC</strain>
    </source>
</reference>
<evidence type="ECO:0000256" key="8">
    <source>
        <dbReference type="ARBA" id="ARBA00023054"/>
    </source>
</evidence>
<dbReference type="InterPro" id="IPR019821">
    <property type="entry name" value="Kinesin_motor_CS"/>
</dbReference>
<evidence type="ECO:0000256" key="3">
    <source>
        <dbReference type="ARBA" id="ARBA00022490"/>
    </source>
</evidence>
<dbReference type="GO" id="GO:0005524">
    <property type="term" value="F:ATP binding"/>
    <property type="evidence" value="ECO:0007669"/>
    <property type="project" value="UniProtKB-UniRule"/>
</dbReference>
<evidence type="ECO:0000256" key="2">
    <source>
        <dbReference type="ARBA" id="ARBA00010103"/>
    </source>
</evidence>
<evidence type="ECO:0000256" key="7">
    <source>
        <dbReference type="ARBA" id="ARBA00022840"/>
    </source>
</evidence>
<accession>A0AAW1MUF8</accession>
<dbReference type="Gene3D" id="1.25.10.10">
    <property type="entry name" value="Leucine-rich Repeat Variant"/>
    <property type="match status" value="2"/>
</dbReference>
<dbReference type="PANTHER" id="PTHR47970:SF6">
    <property type="entry name" value="KINESIN-LIKE PROTEIN KIN-UC ISOFORM X1"/>
    <property type="match status" value="1"/>
</dbReference>
<evidence type="ECO:0000256" key="11">
    <source>
        <dbReference type="ARBA" id="ARBA00063975"/>
    </source>
</evidence>
<evidence type="ECO:0000256" key="4">
    <source>
        <dbReference type="ARBA" id="ARBA00022701"/>
    </source>
</evidence>
<dbReference type="PROSITE" id="PS50176">
    <property type="entry name" value="ARM_REPEAT"/>
    <property type="match status" value="2"/>
</dbReference>
<evidence type="ECO:0000256" key="9">
    <source>
        <dbReference type="ARBA" id="ARBA00023175"/>
    </source>
</evidence>
<evidence type="ECO:0000313" key="17">
    <source>
        <dbReference type="EMBL" id="KAK9750240.1"/>
    </source>
</evidence>
<protein>
    <recommendedName>
        <fullName evidence="16">Kinesin motor domain-containing protein</fullName>
    </recommendedName>
</protein>
<dbReference type="InterPro" id="IPR000225">
    <property type="entry name" value="Armadillo"/>
</dbReference>
<keyword evidence="5" id="KW-0677">Repeat</keyword>
<keyword evidence="7 13" id="KW-0067">ATP-binding</keyword>
<dbReference type="PRINTS" id="PR00380">
    <property type="entry name" value="KINESINHEAVY"/>
</dbReference>
<evidence type="ECO:0000256" key="6">
    <source>
        <dbReference type="ARBA" id="ARBA00022741"/>
    </source>
</evidence>
<dbReference type="InterPro" id="IPR047149">
    <property type="entry name" value="KIF11-like"/>
</dbReference>
<evidence type="ECO:0000256" key="12">
    <source>
        <dbReference type="PROSITE-ProRule" id="PRU00259"/>
    </source>
</evidence>
<keyword evidence="10" id="KW-0206">Cytoskeleton</keyword>
<evidence type="ECO:0000256" key="15">
    <source>
        <dbReference type="SAM" id="MobiDB-lite"/>
    </source>
</evidence>
<evidence type="ECO:0000256" key="1">
    <source>
        <dbReference type="ARBA" id="ARBA00004245"/>
    </source>
</evidence>
<feature type="region of interest" description="Disordered" evidence="15">
    <location>
        <begin position="1"/>
        <end position="92"/>
    </location>
</feature>
<sequence>MATQRSGKDRQTWQAPSSASLLNLSTNSLTKSVNGPVQSQSSRSKTTSSTKRSVTPNSVSHAVESVSQVKRSVTPVSSKRSVTPLSRSHSIIAHDPEPGRVRVAIRLRPRNEEDLALDADFADCVDIQPELKKLNLRKNNWSSDSYKFDEVFTESASQKRVYEVVAKPVVESVMSGYNGTVMAYGQTGTGKTYTVGNLGKNDASERGIMVRAVEDIITNTSPRHDSVEISYLQLYKEAIQDLLAPEKVNIPIVEDAKTGEVLLPGASLIKIHDLDHFMDLLQNGEANRHAANTKMNTNSSRSHAILTVYVRRSIVGKTEPATSSDMVTGSNAQLDTGVNMIRKSKLLIVDLAGSERIDKSGSEGHLLEEAKFINLSLTSLGKCINALAENSPHIPVRDSKLTRILRDSFGGSARTSLIVTIGPSARHHAETTSTIMFGQRAMKVVNMMKVKEEFDYESLCRKLESKVDHLTKEIDREQKLRDNYINEMEKKLKQCQRSFTDAEKSLVARSEILEKDNSRLEMEMKIMMDELNEQKDCNKLLRDEVARREMNIEHYKQKQSESSMYQKSLSDTTQKYEQQISAFIEQLKDERARYEGIESQLKNLKALLNDKEISMKQCQAENSRYHQELLESKQTHDERVLQLTKQLDDMLLRCEHAEKQVDSLRKLSTDESSDRKLLSETIQLYEEKIAILNKQLQDKDESRESLVEEVKSLKKALKEEKTSQSQDRSKVSDLMSRLEEKDLSYHTTVAEVEALKVENANLVFEKDKKPYVKQQMRESSSFRSAMGLNRSISGQRATIAKICEEVGLEKILKLLSSEDIEVQMHALKVVANLAAEDVNQEKIVNDGGLDALLMLLRTSQNTTILRVASGAVANLAMNETNQGMIMSKGGAQLLSETTLKTDDPQTLRMVAGAIANLCGNVSLHSALLQDGGIKALVGMTGSANADVVAQVARGLANFAKCETREVIQGHKTGRSLLMEDGALRWLIVNSKTTLESTRRHIELALCHLAQNEDNTQDFISTGGLREVMRISSESAREDIRNLAKKTLKLNPIFHAQLRADR</sequence>
<evidence type="ECO:0000256" key="13">
    <source>
        <dbReference type="PROSITE-ProRule" id="PRU00283"/>
    </source>
</evidence>
<dbReference type="SUPFAM" id="SSF52540">
    <property type="entry name" value="P-loop containing nucleoside triphosphate hydrolases"/>
    <property type="match status" value="1"/>
</dbReference>
<gene>
    <name evidence="17" type="ORF">RND81_02G181700</name>
</gene>
<evidence type="ECO:0000259" key="16">
    <source>
        <dbReference type="PROSITE" id="PS50067"/>
    </source>
</evidence>
<dbReference type="SMART" id="SM00185">
    <property type="entry name" value="ARM"/>
    <property type="match status" value="4"/>
</dbReference>
<feature type="repeat" description="ARM" evidence="12">
    <location>
        <begin position="806"/>
        <end position="848"/>
    </location>
</feature>
<keyword evidence="4" id="KW-0493">Microtubule</keyword>
<dbReference type="GO" id="GO:0008017">
    <property type="term" value="F:microtubule binding"/>
    <property type="evidence" value="ECO:0007669"/>
    <property type="project" value="InterPro"/>
</dbReference>
<dbReference type="GO" id="GO:0090307">
    <property type="term" value="P:mitotic spindle assembly"/>
    <property type="evidence" value="ECO:0007669"/>
    <property type="project" value="TreeGrafter"/>
</dbReference>
<comment type="subcellular location">
    <subcellularLocation>
        <location evidence="1">Cytoplasm</location>
        <location evidence="1">Cytoskeleton</location>
    </subcellularLocation>
</comment>
<dbReference type="GO" id="GO:0005876">
    <property type="term" value="C:spindle microtubule"/>
    <property type="evidence" value="ECO:0007669"/>
    <property type="project" value="TreeGrafter"/>
</dbReference>
<dbReference type="GO" id="GO:0007018">
    <property type="term" value="P:microtubule-based movement"/>
    <property type="evidence" value="ECO:0007669"/>
    <property type="project" value="InterPro"/>
</dbReference>
<name>A0AAW1MUF8_SAPOF</name>
<dbReference type="Proteomes" id="UP001443914">
    <property type="component" value="Unassembled WGS sequence"/>
</dbReference>
<feature type="compositionally biased region" description="Polar residues" evidence="15">
    <location>
        <begin position="56"/>
        <end position="89"/>
    </location>
</feature>
<feature type="compositionally biased region" description="Basic and acidic residues" evidence="15">
    <location>
        <begin position="1"/>
        <end position="11"/>
    </location>
</feature>
<dbReference type="AlphaFoldDB" id="A0AAW1MUF8"/>
<evidence type="ECO:0000256" key="10">
    <source>
        <dbReference type="ARBA" id="ARBA00023212"/>
    </source>
</evidence>
<dbReference type="SMART" id="SM00129">
    <property type="entry name" value="KISc"/>
    <property type="match status" value="1"/>
</dbReference>
<dbReference type="InterPro" id="IPR036961">
    <property type="entry name" value="Kinesin_motor_dom_sf"/>
</dbReference>
<keyword evidence="3" id="KW-0963">Cytoplasm</keyword>
<dbReference type="FunFam" id="3.40.850.10:FF:000036">
    <property type="entry name" value="Kinesin-like protein"/>
    <property type="match status" value="1"/>
</dbReference>
<dbReference type="Pfam" id="PF00225">
    <property type="entry name" value="Kinesin"/>
    <property type="match status" value="1"/>
</dbReference>
<dbReference type="PROSITE" id="PS00411">
    <property type="entry name" value="KINESIN_MOTOR_1"/>
    <property type="match status" value="1"/>
</dbReference>
<dbReference type="InterPro" id="IPR027417">
    <property type="entry name" value="P-loop_NTPase"/>
</dbReference>
<dbReference type="PANTHER" id="PTHR47970">
    <property type="entry name" value="KINESIN-LIKE PROTEIN KIF11"/>
    <property type="match status" value="1"/>
</dbReference>
<feature type="compositionally biased region" description="Low complexity" evidence="15">
    <location>
        <begin position="17"/>
        <end position="55"/>
    </location>
</feature>
<dbReference type="PROSITE" id="PS50067">
    <property type="entry name" value="KINESIN_MOTOR_2"/>
    <property type="match status" value="1"/>
</dbReference>